<evidence type="ECO:0000256" key="1">
    <source>
        <dbReference type="SAM" id="MobiDB-lite"/>
    </source>
</evidence>
<feature type="non-terminal residue" evidence="2">
    <location>
        <position position="1"/>
    </location>
</feature>
<name>A0A430KX96_9HYPO</name>
<dbReference type="AlphaFoldDB" id="A0A430KX96"/>
<dbReference type="Proteomes" id="UP000287124">
    <property type="component" value="Unassembled WGS sequence"/>
</dbReference>
<reference evidence="2 3" key="1">
    <citation type="submission" date="2017-06" db="EMBL/GenBank/DDBJ databases">
        <title>Comparative genomic analysis of Ambrosia Fusariam Clade fungi.</title>
        <authorList>
            <person name="Stajich J.E."/>
            <person name="Carrillo J."/>
            <person name="Kijimoto T."/>
            <person name="Eskalen A."/>
            <person name="O'Donnell K."/>
            <person name="Kasson M."/>
        </authorList>
    </citation>
    <scope>NUCLEOTIDE SEQUENCE [LARGE SCALE GENOMIC DNA]</scope>
    <source>
        <strain evidence="2 3">UCR1854</strain>
    </source>
</reference>
<evidence type="ECO:0000313" key="3">
    <source>
        <dbReference type="Proteomes" id="UP000287124"/>
    </source>
</evidence>
<protein>
    <submittedName>
        <fullName evidence="2">Uncharacterized protein</fullName>
    </submittedName>
</protein>
<feature type="region of interest" description="Disordered" evidence="1">
    <location>
        <begin position="1"/>
        <end position="82"/>
    </location>
</feature>
<feature type="compositionally biased region" description="Basic and acidic residues" evidence="1">
    <location>
        <begin position="19"/>
        <end position="36"/>
    </location>
</feature>
<keyword evidence="3" id="KW-1185">Reference proteome</keyword>
<accession>A0A430KX96</accession>
<evidence type="ECO:0000313" key="2">
    <source>
        <dbReference type="EMBL" id="RTE68125.1"/>
    </source>
</evidence>
<comment type="caution">
    <text evidence="2">The sequence shown here is derived from an EMBL/GenBank/DDBJ whole genome shotgun (WGS) entry which is preliminary data.</text>
</comment>
<dbReference type="EMBL" id="MIKF01001136">
    <property type="protein sequence ID" value="RTE68125.1"/>
    <property type="molecule type" value="Genomic_DNA"/>
</dbReference>
<proteinExistence type="predicted"/>
<organism evidence="2 3">
    <name type="scientific">Fusarium euwallaceae</name>
    <dbReference type="NCBI Taxonomy" id="1147111"/>
    <lineage>
        <taxon>Eukaryota</taxon>
        <taxon>Fungi</taxon>
        <taxon>Dikarya</taxon>
        <taxon>Ascomycota</taxon>
        <taxon>Pezizomycotina</taxon>
        <taxon>Sordariomycetes</taxon>
        <taxon>Hypocreomycetidae</taxon>
        <taxon>Hypocreales</taxon>
        <taxon>Nectriaceae</taxon>
        <taxon>Fusarium</taxon>
        <taxon>Fusarium solani species complex</taxon>
    </lineage>
</organism>
<gene>
    <name evidence="2" type="ORF">BHE90_017499</name>
</gene>
<feature type="compositionally biased region" description="Basic and acidic residues" evidence="1">
    <location>
        <begin position="61"/>
        <end position="82"/>
    </location>
</feature>
<sequence>RAGQQPRPERRQRPRHGVAGHEDREHKEHHRERQAEQEADIGRAPGPERPGQLPLHRIARHLPERSDDREGNPERGEREHAG</sequence>